<protein>
    <submittedName>
        <fullName evidence="1">Uncharacterized protein</fullName>
    </submittedName>
</protein>
<name>W2T3L5_NECAM</name>
<evidence type="ECO:0000313" key="2">
    <source>
        <dbReference type="Proteomes" id="UP000053676"/>
    </source>
</evidence>
<evidence type="ECO:0000313" key="1">
    <source>
        <dbReference type="EMBL" id="ETN75806.1"/>
    </source>
</evidence>
<keyword evidence="2" id="KW-1185">Reference proteome</keyword>
<dbReference type="KEGG" id="nai:NECAME_12115"/>
<dbReference type="EMBL" id="KI660270">
    <property type="protein sequence ID" value="ETN75806.1"/>
    <property type="molecule type" value="Genomic_DNA"/>
</dbReference>
<organism evidence="1 2">
    <name type="scientific">Necator americanus</name>
    <name type="common">Human hookworm</name>
    <dbReference type="NCBI Taxonomy" id="51031"/>
    <lineage>
        <taxon>Eukaryota</taxon>
        <taxon>Metazoa</taxon>
        <taxon>Ecdysozoa</taxon>
        <taxon>Nematoda</taxon>
        <taxon>Chromadorea</taxon>
        <taxon>Rhabditida</taxon>
        <taxon>Rhabditina</taxon>
        <taxon>Rhabditomorpha</taxon>
        <taxon>Strongyloidea</taxon>
        <taxon>Ancylostomatidae</taxon>
        <taxon>Bunostominae</taxon>
        <taxon>Necator</taxon>
    </lineage>
</organism>
<proteinExistence type="predicted"/>
<accession>W2T3L5</accession>
<dbReference type="AlphaFoldDB" id="W2T3L5"/>
<sequence length="66" mass="7296">MSLLFGQSDDVALNLLGLHNQYSMAAFDASVQIAIVRAARFCPSCWLCKHSFGDTSEFSQELQNVL</sequence>
<gene>
    <name evidence="1" type="ORF">NECAME_12115</name>
</gene>
<reference evidence="2" key="1">
    <citation type="journal article" date="2014" name="Nat. Genet.">
        <title>Genome of the human hookworm Necator americanus.</title>
        <authorList>
            <person name="Tang Y.T."/>
            <person name="Gao X."/>
            <person name="Rosa B.A."/>
            <person name="Abubucker S."/>
            <person name="Hallsworth-Pepin K."/>
            <person name="Martin J."/>
            <person name="Tyagi R."/>
            <person name="Heizer E."/>
            <person name="Zhang X."/>
            <person name="Bhonagiri-Palsikar V."/>
            <person name="Minx P."/>
            <person name="Warren W.C."/>
            <person name="Wang Q."/>
            <person name="Zhan B."/>
            <person name="Hotez P.J."/>
            <person name="Sternberg P.W."/>
            <person name="Dougall A."/>
            <person name="Gaze S.T."/>
            <person name="Mulvenna J."/>
            <person name="Sotillo J."/>
            <person name="Ranganathan S."/>
            <person name="Rabelo E.M."/>
            <person name="Wilson R.K."/>
            <person name="Felgner P.L."/>
            <person name="Bethony J."/>
            <person name="Hawdon J.M."/>
            <person name="Gasser R.B."/>
            <person name="Loukas A."/>
            <person name="Mitreva M."/>
        </authorList>
    </citation>
    <scope>NUCLEOTIDE SEQUENCE [LARGE SCALE GENOMIC DNA]</scope>
</reference>
<dbReference type="Proteomes" id="UP000053676">
    <property type="component" value="Unassembled WGS sequence"/>
</dbReference>